<accession>A0A7S3KXN5</accession>
<dbReference type="AlphaFoldDB" id="A0A7S3KXN5"/>
<dbReference type="EMBL" id="HBIM01002529">
    <property type="protein sequence ID" value="CAE0404025.1"/>
    <property type="molecule type" value="Transcribed_RNA"/>
</dbReference>
<gene>
    <name evidence="2" type="ORF">ACOF00016_LOCUS2205</name>
</gene>
<evidence type="ECO:0000313" key="2">
    <source>
        <dbReference type="EMBL" id="CAE0404025.1"/>
    </source>
</evidence>
<reference evidence="2" key="1">
    <citation type="submission" date="2021-01" db="EMBL/GenBank/DDBJ databases">
        <authorList>
            <person name="Corre E."/>
            <person name="Pelletier E."/>
            <person name="Niang G."/>
            <person name="Scheremetjew M."/>
            <person name="Finn R."/>
            <person name="Kale V."/>
            <person name="Holt S."/>
            <person name="Cochrane G."/>
            <person name="Meng A."/>
            <person name="Brown T."/>
            <person name="Cohen L."/>
        </authorList>
    </citation>
    <scope>NUCLEOTIDE SEQUENCE</scope>
    <source>
        <strain evidence="2">CCMP127</strain>
    </source>
</reference>
<protein>
    <submittedName>
        <fullName evidence="2">Uncharacterized protein</fullName>
    </submittedName>
</protein>
<sequence>MARSSLFANDQDHDESDSTTEADPLMHDDDGEATDDEEEEKQITVAAGVASGVLGLLVGGPFTAVLLGFGAAYATQKKDGGALGDSARAVGEVARTAHVKAQAVDQKHRILEKSKLAAQQAWTQARAMDRQYKILDTTADVVRFSWKTTKDFCQHHRVVERGIEGAKQTLEWLAEKVDQRMADARR</sequence>
<organism evidence="2">
    <name type="scientific">Amphora coffeiformis</name>
    <dbReference type="NCBI Taxonomy" id="265554"/>
    <lineage>
        <taxon>Eukaryota</taxon>
        <taxon>Sar</taxon>
        <taxon>Stramenopiles</taxon>
        <taxon>Ochrophyta</taxon>
        <taxon>Bacillariophyta</taxon>
        <taxon>Bacillariophyceae</taxon>
        <taxon>Bacillariophycidae</taxon>
        <taxon>Thalassiophysales</taxon>
        <taxon>Catenulaceae</taxon>
        <taxon>Amphora</taxon>
    </lineage>
</organism>
<feature type="compositionally biased region" description="Acidic residues" evidence="1">
    <location>
        <begin position="29"/>
        <end position="39"/>
    </location>
</feature>
<evidence type="ECO:0000256" key="1">
    <source>
        <dbReference type="SAM" id="MobiDB-lite"/>
    </source>
</evidence>
<proteinExistence type="predicted"/>
<name>A0A7S3KXN5_9STRA</name>
<feature type="region of interest" description="Disordered" evidence="1">
    <location>
        <begin position="1"/>
        <end position="39"/>
    </location>
</feature>